<gene>
    <name evidence="4" type="ORF">GX576_09850</name>
</gene>
<evidence type="ECO:0000313" key="4">
    <source>
        <dbReference type="EMBL" id="NLF54677.1"/>
    </source>
</evidence>
<name>A0A7X7LWH3_9RHOO</name>
<protein>
    <submittedName>
        <fullName evidence="4">Polysaccharide deacetylase family protein</fullName>
    </submittedName>
</protein>
<evidence type="ECO:0000313" key="5">
    <source>
        <dbReference type="Proteomes" id="UP000536534"/>
    </source>
</evidence>
<accession>A0A7X7LWH3</accession>
<dbReference type="PROSITE" id="PS51677">
    <property type="entry name" value="NODB"/>
    <property type="match status" value="1"/>
</dbReference>
<keyword evidence="2" id="KW-0732">Signal</keyword>
<dbReference type="GO" id="GO:0005975">
    <property type="term" value="P:carbohydrate metabolic process"/>
    <property type="evidence" value="ECO:0007669"/>
    <property type="project" value="InterPro"/>
</dbReference>
<dbReference type="PANTHER" id="PTHR34216">
    <property type="match status" value="1"/>
</dbReference>
<dbReference type="SUPFAM" id="SSF88713">
    <property type="entry name" value="Glycoside hydrolase/deacetylase"/>
    <property type="match status" value="1"/>
</dbReference>
<dbReference type="EMBL" id="JAAYYV010000252">
    <property type="protein sequence ID" value="NLF54677.1"/>
    <property type="molecule type" value="Genomic_DNA"/>
</dbReference>
<dbReference type="Gene3D" id="3.20.20.370">
    <property type="entry name" value="Glycoside hydrolase/deacetylase"/>
    <property type="match status" value="1"/>
</dbReference>
<dbReference type="AlphaFoldDB" id="A0A7X7LWH3"/>
<proteinExistence type="predicted"/>
<evidence type="ECO:0000256" key="1">
    <source>
        <dbReference type="ARBA" id="ARBA00004613"/>
    </source>
</evidence>
<reference evidence="4 5" key="1">
    <citation type="journal article" date="2020" name="Biotechnol. Biofuels">
        <title>New insights from the biogas microbiome by comprehensive genome-resolved metagenomics of nearly 1600 species originating from multiple anaerobic digesters.</title>
        <authorList>
            <person name="Campanaro S."/>
            <person name="Treu L."/>
            <person name="Rodriguez-R L.M."/>
            <person name="Kovalovszki A."/>
            <person name="Ziels R.M."/>
            <person name="Maus I."/>
            <person name="Zhu X."/>
            <person name="Kougias P.G."/>
            <person name="Basile A."/>
            <person name="Luo G."/>
            <person name="Schluter A."/>
            <person name="Konstantinidis K.T."/>
            <person name="Angelidaki I."/>
        </authorList>
    </citation>
    <scope>NUCLEOTIDE SEQUENCE [LARGE SCALE GENOMIC DNA]</scope>
    <source>
        <strain evidence="4">AS06rmzACSIP_256</strain>
    </source>
</reference>
<dbReference type="GO" id="GO:0016810">
    <property type="term" value="F:hydrolase activity, acting on carbon-nitrogen (but not peptide) bonds"/>
    <property type="evidence" value="ECO:0007669"/>
    <property type="project" value="InterPro"/>
</dbReference>
<sequence length="328" mass="35607">MTATPTRLPGLKTALSLASPGGARGKLSILIYHRVLSAPDPLRTGDPDADAFRWQMALLASHFEVLPLGEAARRLREGSLPPRAACVTFDDGYADNFTTALPILRELGLPATFFIATAYLDGGRMFNDTLIEFAKAVPSGPCDLSSIGLGVQSVATIQDRRALMSRLIGHFKYQPPEQRLPAVEKLAADFGIRLPDDLMMSSVQLRALHAAGMEIGGHTDTHPILARQTADEARHEIRLGREKLEALIGEPIRVFAYPNGRPVKDYDDTHVGIVADCGFEAAVSTRPAAADGRCGIHELPRFTPWDKTPARFGLRLLRSLMLPRSVGG</sequence>
<dbReference type="Proteomes" id="UP000536534">
    <property type="component" value="Unassembled WGS sequence"/>
</dbReference>
<dbReference type="PANTHER" id="PTHR34216:SF3">
    <property type="entry name" value="POLY-BETA-1,6-N-ACETYL-D-GLUCOSAMINE N-DEACETYLASE"/>
    <property type="match status" value="1"/>
</dbReference>
<organism evidence="4 5">
    <name type="scientific">Thauera phenolivorans</name>
    <dbReference type="NCBI Taxonomy" id="1792543"/>
    <lineage>
        <taxon>Bacteria</taxon>
        <taxon>Pseudomonadati</taxon>
        <taxon>Pseudomonadota</taxon>
        <taxon>Betaproteobacteria</taxon>
        <taxon>Rhodocyclales</taxon>
        <taxon>Zoogloeaceae</taxon>
        <taxon>Thauera</taxon>
    </lineage>
</organism>
<dbReference type="InterPro" id="IPR002509">
    <property type="entry name" value="NODB_dom"/>
</dbReference>
<comment type="caution">
    <text evidence="4">The sequence shown here is derived from an EMBL/GenBank/DDBJ whole genome shotgun (WGS) entry which is preliminary data.</text>
</comment>
<feature type="domain" description="NodB homology" evidence="3">
    <location>
        <begin position="83"/>
        <end position="328"/>
    </location>
</feature>
<dbReference type="InterPro" id="IPR011330">
    <property type="entry name" value="Glyco_hydro/deAcase_b/a-brl"/>
</dbReference>
<dbReference type="CDD" id="cd10918">
    <property type="entry name" value="CE4_NodB_like_5s_6s"/>
    <property type="match status" value="1"/>
</dbReference>
<evidence type="ECO:0000256" key="2">
    <source>
        <dbReference type="ARBA" id="ARBA00022729"/>
    </source>
</evidence>
<dbReference type="InterPro" id="IPR051398">
    <property type="entry name" value="Polysacch_Deacetylase"/>
</dbReference>
<evidence type="ECO:0000259" key="3">
    <source>
        <dbReference type="PROSITE" id="PS51677"/>
    </source>
</evidence>
<dbReference type="GO" id="GO:0005576">
    <property type="term" value="C:extracellular region"/>
    <property type="evidence" value="ECO:0007669"/>
    <property type="project" value="UniProtKB-SubCell"/>
</dbReference>
<comment type="subcellular location">
    <subcellularLocation>
        <location evidence="1">Secreted</location>
    </subcellularLocation>
</comment>
<dbReference type="Pfam" id="PF01522">
    <property type="entry name" value="Polysacc_deac_1"/>
    <property type="match status" value="2"/>
</dbReference>